<sequence>MGTRTDFLRVIDAYMNAPGEKIAEPTLSTHIFNDGKKLGAMRRGADLTLDRYDGALLWLSSNWPAKAKWPVGVVRPKIMEAV</sequence>
<dbReference type="EMBL" id="LR797150">
    <property type="protein sequence ID" value="CAB4190221.1"/>
    <property type="molecule type" value="Genomic_DNA"/>
</dbReference>
<dbReference type="EMBL" id="LR796459">
    <property type="protein sequence ID" value="CAB4145859.1"/>
    <property type="molecule type" value="Genomic_DNA"/>
</dbReference>
<organism evidence="3">
    <name type="scientific">uncultured Caudovirales phage</name>
    <dbReference type="NCBI Taxonomy" id="2100421"/>
    <lineage>
        <taxon>Viruses</taxon>
        <taxon>Duplodnaviria</taxon>
        <taxon>Heunggongvirae</taxon>
        <taxon>Uroviricota</taxon>
        <taxon>Caudoviricetes</taxon>
        <taxon>Peduoviridae</taxon>
        <taxon>Maltschvirus</taxon>
        <taxon>Maltschvirus maltsch</taxon>
    </lineage>
</organism>
<gene>
    <name evidence="3" type="ORF">UFOVP1204_53</name>
    <name evidence="1" type="ORF">UFOVP473_48</name>
    <name evidence="2" type="ORF">UFOVP983_48</name>
</gene>
<dbReference type="EMBL" id="LR796939">
    <property type="protein sequence ID" value="CAB4176716.1"/>
    <property type="molecule type" value="Genomic_DNA"/>
</dbReference>
<reference evidence="3" key="1">
    <citation type="submission" date="2020-05" db="EMBL/GenBank/DDBJ databases">
        <authorList>
            <person name="Chiriac C."/>
            <person name="Salcher M."/>
            <person name="Ghai R."/>
            <person name="Kavagutti S V."/>
        </authorList>
    </citation>
    <scope>NUCLEOTIDE SEQUENCE</scope>
</reference>
<accession>A0A6J5R9S9</accession>
<evidence type="ECO:0000313" key="3">
    <source>
        <dbReference type="EMBL" id="CAB4190221.1"/>
    </source>
</evidence>
<evidence type="ECO:0000313" key="1">
    <source>
        <dbReference type="EMBL" id="CAB4145859.1"/>
    </source>
</evidence>
<protein>
    <submittedName>
        <fullName evidence="3">Uncharacterized protein</fullName>
    </submittedName>
</protein>
<proteinExistence type="predicted"/>
<name>A0A6J5R9S9_9CAUD</name>
<evidence type="ECO:0000313" key="2">
    <source>
        <dbReference type="EMBL" id="CAB4176716.1"/>
    </source>
</evidence>